<dbReference type="PRINTS" id="PR00376">
    <property type="entry name" value="IL1BCENZYME"/>
</dbReference>
<feature type="domain" description="Caspase family p10" evidence="8">
    <location>
        <begin position="307"/>
        <end position="386"/>
    </location>
</feature>
<dbReference type="InterPro" id="IPR002138">
    <property type="entry name" value="Pept_C14_p10"/>
</dbReference>
<keyword evidence="11" id="KW-1185">Reference proteome</keyword>
<name>A0AA38HUV5_9CUCU</name>
<dbReference type="FunFam" id="3.40.50.1460:FF:000047">
    <property type="entry name" value="Caspase Nc-like Protein"/>
    <property type="match status" value="1"/>
</dbReference>
<protein>
    <submittedName>
        <fullName evidence="10">Uncharacterized protein</fullName>
    </submittedName>
</protein>
<dbReference type="GO" id="GO:0004197">
    <property type="term" value="F:cysteine-type endopeptidase activity"/>
    <property type="evidence" value="ECO:0007669"/>
    <property type="project" value="InterPro"/>
</dbReference>
<dbReference type="AlphaFoldDB" id="A0AA38HUV5"/>
<evidence type="ECO:0000256" key="7">
    <source>
        <dbReference type="RuleBase" id="RU003971"/>
    </source>
</evidence>
<dbReference type="InterPro" id="IPR015917">
    <property type="entry name" value="Pept_C14A"/>
</dbReference>
<dbReference type="Gene3D" id="1.10.533.10">
    <property type="entry name" value="Death Domain, Fas"/>
    <property type="match status" value="1"/>
</dbReference>
<evidence type="ECO:0000256" key="4">
    <source>
        <dbReference type="ARBA" id="ARBA00022801"/>
    </source>
</evidence>
<evidence type="ECO:0000313" key="10">
    <source>
        <dbReference type="EMBL" id="KAJ3643995.1"/>
    </source>
</evidence>
<dbReference type="CDD" id="cd01671">
    <property type="entry name" value="CARD"/>
    <property type="match status" value="1"/>
</dbReference>
<comment type="caution">
    <text evidence="10">The sequence shown here is derived from an EMBL/GenBank/DDBJ whole genome shotgun (WGS) entry which is preliminary data.</text>
</comment>
<evidence type="ECO:0000256" key="5">
    <source>
        <dbReference type="ARBA" id="ARBA00022807"/>
    </source>
</evidence>
<dbReference type="InterPro" id="IPR011600">
    <property type="entry name" value="Pept_C14_caspase"/>
</dbReference>
<keyword evidence="2" id="KW-0645">Protease</keyword>
<gene>
    <name evidence="10" type="ORF">Zmor_026672</name>
</gene>
<evidence type="ECO:0000256" key="1">
    <source>
        <dbReference type="ARBA" id="ARBA00010134"/>
    </source>
</evidence>
<feature type="domain" description="Caspase family p20" evidence="9">
    <location>
        <begin position="146"/>
        <end position="275"/>
    </location>
</feature>
<evidence type="ECO:0000256" key="2">
    <source>
        <dbReference type="ARBA" id="ARBA00022670"/>
    </source>
</evidence>
<dbReference type="GO" id="GO:0006508">
    <property type="term" value="P:proteolysis"/>
    <property type="evidence" value="ECO:0007669"/>
    <property type="project" value="UniProtKB-KW"/>
</dbReference>
<accession>A0AA38HUV5</accession>
<dbReference type="Proteomes" id="UP001168821">
    <property type="component" value="Unassembled WGS sequence"/>
</dbReference>
<dbReference type="PANTHER" id="PTHR47901:SF8">
    <property type="entry name" value="CASPASE-3"/>
    <property type="match status" value="1"/>
</dbReference>
<keyword evidence="3" id="KW-0053">Apoptosis</keyword>
<evidence type="ECO:0000259" key="9">
    <source>
        <dbReference type="PROSITE" id="PS50208"/>
    </source>
</evidence>
<dbReference type="EMBL" id="JALNTZ010000008">
    <property type="protein sequence ID" value="KAJ3643995.1"/>
    <property type="molecule type" value="Genomic_DNA"/>
</dbReference>
<evidence type="ECO:0000256" key="3">
    <source>
        <dbReference type="ARBA" id="ARBA00022703"/>
    </source>
</evidence>
<dbReference type="InterPro" id="IPR001309">
    <property type="entry name" value="Pept_C14_p20"/>
</dbReference>
<dbReference type="InterPro" id="IPR029030">
    <property type="entry name" value="Caspase-like_dom_sf"/>
</dbReference>
<keyword evidence="6" id="KW-0865">Zymogen</keyword>
<sequence length="402" mass="46845">MLPEQESLIYKNFVSLVKDCDLEQVMQSLSIKDPSVTKVMDNVKIEQDRRHNNRCFLFQLLKVNSSSVFDDFVDTLREYKYEHVADKLQNKTVVKRPPHITSCVKLPDKYDEPLHTYVPAEQLNIEVKYATNFCDMEDCYRTRSKNRGQVLIINNILFDMDSHQMRRGAEVDENNLKELFEKIGFSIEIYRNLPGEEIKSVTEKFSQKEYENNPDVGIVIIMSHGEKVDNKTVIIGSDGKGVEEEWIIRQFNNQTCALFRNKPKILIFNICRGELVDNLAQFAQHTQCDSACTKKPDIVDKDERYYSDLIICHPSVEGFQAHRDTVRGCWYIELICKVFMENSDKIDVESMLKMVERGLKSRISEKMTRQTSTFLNIAFRNCYLNPGIYEEDGVVMKFKQSL</sequence>
<dbReference type="InterPro" id="IPR011029">
    <property type="entry name" value="DEATH-like_dom_sf"/>
</dbReference>
<dbReference type="GO" id="GO:0006915">
    <property type="term" value="P:apoptotic process"/>
    <property type="evidence" value="ECO:0007669"/>
    <property type="project" value="UniProtKB-KW"/>
</dbReference>
<dbReference type="PROSITE" id="PS50207">
    <property type="entry name" value="CASPASE_P10"/>
    <property type="match status" value="1"/>
</dbReference>
<dbReference type="PANTHER" id="PTHR47901">
    <property type="entry name" value="CASPASE RECRUITMENT DOMAIN-CONTAINING PROTEIN 18"/>
    <property type="match status" value="1"/>
</dbReference>
<evidence type="ECO:0000259" key="8">
    <source>
        <dbReference type="PROSITE" id="PS50207"/>
    </source>
</evidence>
<dbReference type="Pfam" id="PF00656">
    <property type="entry name" value="Peptidase_C14"/>
    <property type="match status" value="1"/>
</dbReference>
<organism evidence="10 11">
    <name type="scientific">Zophobas morio</name>
    <dbReference type="NCBI Taxonomy" id="2755281"/>
    <lineage>
        <taxon>Eukaryota</taxon>
        <taxon>Metazoa</taxon>
        <taxon>Ecdysozoa</taxon>
        <taxon>Arthropoda</taxon>
        <taxon>Hexapoda</taxon>
        <taxon>Insecta</taxon>
        <taxon>Pterygota</taxon>
        <taxon>Neoptera</taxon>
        <taxon>Endopterygota</taxon>
        <taxon>Coleoptera</taxon>
        <taxon>Polyphaga</taxon>
        <taxon>Cucujiformia</taxon>
        <taxon>Tenebrionidae</taxon>
        <taxon>Zophobas</taxon>
    </lineage>
</organism>
<dbReference type="Gene3D" id="3.40.50.1460">
    <property type="match status" value="1"/>
</dbReference>
<dbReference type="SMART" id="SM00115">
    <property type="entry name" value="CASc"/>
    <property type="match status" value="1"/>
</dbReference>
<dbReference type="PROSITE" id="PS50208">
    <property type="entry name" value="CASPASE_P20"/>
    <property type="match status" value="1"/>
</dbReference>
<evidence type="ECO:0000256" key="6">
    <source>
        <dbReference type="ARBA" id="ARBA00023145"/>
    </source>
</evidence>
<keyword evidence="4" id="KW-0378">Hydrolase</keyword>
<dbReference type="InterPro" id="IPR002398">
    <property type="entry name" value="Pept_C14"/>
</dbReference>
<proteinExistence type="inferred from homology"/>
<comment type="similarity">
    <text evidence="1 7">Belongs to the peptidase C14A family.</text>
</comment>
<dbReference type="SUPFAM" id="SSF47986">
    <property type="entry name" value="DEATH domain"/>
    <property type="match status" value="1"/>
</dbReference>
<evidence type="ECO:0000313" key="11">
    <source>
        <dbReference type="Proteomes" id="UP001168821"/>
    </source>
</evidence>
<reference evidence="10" key="1">
    <citation type="journal article" date="2023" name="G3 (Bethesda)">
        <title>Whole genome assemblies of Zophobas morio and Tenebrio molitor.</title>
        <authorList>
            <person name="Kaur S."/>
            <person name="Stinson S.A."/>
            <person name="diCenzo G.C."/>
        </authorList>
    </citation>
    <scope>NUCLEOTIDE SEQUENCE</scope>
    <source>
        <strain evidence="10">QUZm001</strain>
    </source>
</reference>
<keyword evidence="5" id="KW-0788">Thiol protease</keyword>
<dbReference type="SUPFAM" id="SSF52129">
    <property type="entry name" value="Caspase-like"/>
    <property type="match status" value="1"/>
</dbReference>